<feature type="signal peptide" evidence="1">
    <location>
        <begin position="1"/>
        <end position="20"/>
    </location>
</feature>
<keyword evidence="3" id="KW-1185">Reference proteome</keyword>
<dbReference type="EMBL" id="JAYKBW010000012">
    <property type="protein sequence ID" value="MEB3075757.1"/>
    <property type="molecule type" value="Genomic_DNA"/>
</dbReference>
<dbReference type="RefSeq" id="WP_323983900.1">
    <property type="nucleotide sequence ID" value="NZ_JAYKBW010000012.1"/>
</dbReference>
<evidence type="ECO:0000313" key="3">
    <source>
        <dbReference type="Proteomes" id="UP001311730"/>
    </source>
</evidence>
<protein>
    <recommendedName>
        <fullName evidence="4">DUF4369 domain-containing protein</fullName>
    </recommendedName>
</protein>
<feature type="chain" id="PRO_5047180715" description="DUF4369 domain-containing protein" evidence="1">
    <location>
        <begin position="21"/>
        <end position="338"/>
    </location>
</feature>
<organism evidence="2 3">
    <name type="scientific">Capnocytophaga gingivalis</name>
    <dbReference type="NCBI Taxonomy" id="1017"/>
    <lineage>
        <taxon>Bacteria</taxon>
        <taxon>Pseudomonadati</taxon>
        <taxon>Bacteroidota</taxon>
        <taxon>Flavobacteriia</taxon>
        <taxon>Flavobacteriales</taxon>
        <taxon>Flavobacteriaceae</taxon>
        <taxon>Capnocytophaga</taxon>
    </lineage>
</organism>
<gene>
    <name evidence="2" type="ORF">VJJ08_10695</name>
</gene>
<sequence>MKTKILLLLAFSFIGSLVYAQEKDISGNYRGRGGGIMLLPNKLFVLWGYMTAVPGSYEVQKDGIILFKPKKEPLFVVYGQRNDSIGKDKVRIRFANFEDGKNYICFENRKTYSVFNDNPNCLSSRYVHTFSREEVGNSFSLIADLKTFGFAQLFGELKNTYQIDLQDNNDFLISYQKLSEYQIDGAGALVTKEGYECLLFFNQADVERSKQLIRELKKEIDKIPMKELRKVLFAKEKSEDQGDKELKDFLSISNLEEPKAFFMNIKEGSVDHNPINRDFLAYDKDKNIYKDTLNDIGYYRFDFVQPKCYQTDLGKLKVEPKTIFVSECEKPSKRRIYQ</sequence>
<comment type="caution">
    <text evidence="2">The sequence shown here is derived from an EMBL/GenBank/DDBJ whole genome shotgun (WGS) entry which is preliminary data.</text>
</comment>
<accession>A0ABU5ZCB8</accession>
<reference evidence="2 3" key="1">
    <citation type="submission" date="2023-12" db="EMBL/GenBank/DDBJ databases">
        <title>Genomic sequences of Capnocytophaga and Parvimonas strains.</title>
        <authorList>
            <person name="Watt R.M."/>
            <person name="Wang M."/>
            <person name="Yang T."/>
            <person name="Tong W.M."/>
        </authorList>
    </citation>
    <scope>NUCLEOTIDE SEQUENCE [LARGE SCALE GENOMIC DNA]</scope>
    <source>
        <strain evidence="2 3">CCUG 13096</strain>
    </source>
</reference>
<keyword evidence="1" id="KW-0732">Signal</keyword>
<evidence type="ECO:0008006" key="4">
    <source>
        <dbReference type="Google" id="ProtNLM"/>
    </source>
</evidence>
<name>A0ABU5ZCB8_9FLAO</name>
<evidence type="ECO:0000313" key="2">
    <source>
        <dbReference type="EMBL" id="MEB3075757.1"/>
    </source>
</evidence>
<proteinExistence type="predicted"/>
<evidence type="ECO:0000256" key="1">
    <source>
        <dbReference type="SAM" id="SignalP"/>
    </source>
</evidence>
<dbReference type="Proteomes" id="UP001311730">
    <property type="component" value="Unassembled WGS sequence"/>
</dbReference>